<dbReference type="GO" id="GO:0003712">
    <property type="term" value="F:transcription coregulator activity"/>
    <property type="evidence" value="ECO:0007669"/>
    <property type="project" value="InterPro"/>
</dbReference>
<proteinExistence type="inferred from homology"/>
<name>A0A1B0GNS1_PHLPP</name>
<dbReference type="PANTHER" id="PTHR22536">
    <property type="entry name" value="LUNG CANCER METASTASIS-RELATED LCMR1 PROTEIN"/>
    <property type="match status" value="1"/>
</dbReference>
<evidence type="ECO:0000256" key="4">
    <source>
        <dbReference type="ARBA" id="ARBA00023163"/>
    </source>
</evidence>
<dbReference type="Proteomes" id="UP000092462">
    <property type="component" value="Unassembled WGS sequence"/>
</dbReference>
<evidence type="ECO:0000256" key="2">
    <source>
        <dbReference type="ARBA" id="ARBA00009259"/>
    </source>
</evidence>
<evidence type="ECO:0000256" key="6">
    <source>
        <dbReference type="RuleBase" id="RU364151"/>
    </source>
</evidence>
<accession>A0A1B0GNS1</accession>
<dbReference type="Pfam" id="PF10278">
    <property type="entry name" value="Med19"/>
    <property type="match status" value="1"/>
</dbReference>
<dbReference type="EMBL" id="AJVK01029717">
    <property type="status" value="NOT_ANNOTATED_CDS"/>
    <property type="molecule type" value="Genomic_DNA"/>
</dbReference>
<evidence type="ECO:0000256" key="1">
    <source>
        <dbReference type="ARBA" id="ARBA00004123"/>
    </source>
</evidence>
<gene>
    <name evidence="6" type="primary">MED19</name>
</gene>
<evidence type="ECO:0000256" key="5">
    <source>
        <dbReference type="ARBA" id="ARBA00023242"/>
    </source>
</evidence>
<comment type="subcellular location">
    <subcellularLocation>
        <location evidence="1 6">Nucleus</location>
    </subcellularLocation>
</comment>
<keyword evidence="5 6" id="KW-0539">Nucleus</keyword>
<comment type="function">
    <text evidence="6">Component of the Mediator complex, a coactivator involved in the regulated transcription of nearly all RNA polymerase II-dependent genes. Mediator functions as a bridge to convey information from gene-specific regulatory proteins to the basal RNA polymerase II transcription machinery. Mediator is recruited to promoters by direct interactions with regulatory proteins and serves as a scaffold for the assembly of a functional preinitiation complex with RNA polymerase II and the general transcription factors.</text>
</comment>
<keyword evidence="6" id="KW-0010">Activator</keyword>
<dbReference type="VEuPathDB" id="VectorBase:PPAPM1_009406"/>
<keyword evidence="9" id="KW-1185">Reference proteome</keyword>
<dbReference type="GO" id="GO:0016592">
    <property type="term" value="C:mediator complex"/>
    <property type="evidence" value="ECO:0007669"/>
    <property type="project" value="InterPro"/>
</dbReference>
<dbReference type="VEuPathDB" id="VectorBase:PPAI005054"/>
<comment type="similarity">
    <text evidence="2 6">Belongs to the Mediator complex subunit 19 family.</text>
</comment>
<dbReference type="PANTHER" id="PTHR22536:SF1">
    <property type="entry name" value="MEDIATOR OF RNA POLYMERASE II TRANSCRIPTION SUBUNIT 19"/>
    <property type="match status" value="1"/>
</dbReference>
<keyword evidence="4 6" id="KW-0804">Transcription</keyword>
<dbReference type="GO" id="GO:0045944">
    <property type="term" value="P:positive regulation of transcription by RNA polymerase II"/>
    <property type="evidence" value="ECO:0007669"/>
    <property type="project" value="TreeGrafter"/>
</dbReference>
<organism evidence="8 9">
    <name type="scientific">Phlebotomus papatasi</name>
    <name type="common">Sandfly</name>
    <dbReference type="NCBI Taxonomy" id="29031"/>
    <lineage>
        <taxon>Eukaryota</taxon>
        <taxon>Metazoa</taxon>
        <taxon>Ecdysozoa</taxon>
        <taxon>Arthropoda</taxon>
        <taxon>Hexapoda</taxon>
        <taxon>Insecta</taxon>
        <taxon>Pterygota</taxon>
        <taxon>Neoptera</taxon>
        <taxon>Endopterygota</taxon>
        <taxon>Diptera</taxon>
        <taxon>Nematocera</taxon>
        <taxon>Psychodoidea</taxon>
        <taxon>Psychodidae</taxon>
        <taxon>Phlebotomus</taxon>
        <taxon>Phlebotomus</taxon>
    </lineage>
</organism>
<reference evidence="8" key="1">
    <citation type="submission" date="2022-08" db="UniProtKB">
        <authorList>
            <consortium name="EnsemblMetazoa"/>
        </authorList>
    </citation>
    <scope>IDENTIFICATION</scope>
    <source>
        <strain evidence="8">Israel</strain>
    </source>
</reference>
<sequence length="143" mass="15744">MFNYMMNDFRKVENYSPKSSPRGGRSQDSSGTLKTTISLGKNPSIVHSGPFYLMKEPPSECDVTGATNLMSYNNLEHSYSKYSGKKVKEQLSSFLPNLPGVIDGPGQSDNSSLRSVIDKPPIVGKELLSLTSVQIVKLNKRNI</sequence>
<evidence type="ECO:0000256" key="7">
    <source>
        <dbReference type="SAM" id="MobiDB-lite"/>
    </source>
</evidence>
<evidence type="ECO:0000313" key="8">
    <source>
        <dbReference type="EnsemblMetazoa" id="PPAI005054-PA"/>
    </source>
</evidence>
<feature type="region of interest" description="Disordered" evidence="7">
    <location>
        <begin position="13"/>
        <end position="41"/>
    </location>
</feature>
<dbReference type="EnsemblMetazoa" id="PPAI005054-RA">
    <property type="protein sequence ID" value="PPAI005054-PA"/>
    <property type="gene ID" value="PPAI005054"/>
</dbReference>
<protein>
    <recommendedName>
        <fullName evidence="6">Mediator of RNA polymerase II transcription subunit 19</fullName>
    </recommendedName>
    <alternativeName>
        <fullName evidence="6">Mediator complex subunit 19</fullName>
    </alternativeName>
</protein>
<comment type="subunit">
    <text evidence="6">Component of the Mediator complex.</text>
</comment>
<evidence type="ECO:0000313" key="9">
    <source>
        <dbReference type="Proteomes" id="UP000092462"/>
    </source>
</evidence>
<dbReference type="InterPro" id="IPR019403">
    <property type="entry name" value="Mediator_Med19_met"/>
</dbReference>
<feature type="compositionally biased region" description="Polar residues" evidence="7">
    <location>
        <begin position="26"/>
        <end position="41"/>
    </location>
</feature>
<dbReference type="AlphaFoldDB" id="A0A1B0GNS1"/>
<evidence type="ECO:0000256" key="3">
    <source>
        <dbReference type="ARBA" id="ARBA00023015"/>
    </source>
</evidence>
<keyword evidence="3 6" id="KW-0805">Transcription regulation</keyword>